<dbReference type="EMBL" id="FOHI01000001">
    <property type="protein sequence ID" value="SES70451.1"/>
    <property type="molecule type" value="Genomic_DNA"/>
</dbReference>
<accession>A0A1H9YN23</accession>
<sequence>MTGWPKLLACEATKNIIPDILVSITATSGINWQSIINIPLPLQN</sequence>
<evidence type="ECO:0000313" key="2">
    <source>
        <dbReference type="Proteomes" id="UP000183339"/>
    </source>
</evidence>
<organism evidence="1 2">
    <name type="scientific">Nitrosospira multiformis</name>
    <dbReference type="NCBI Taxonomy" id="1231"/>
    <lineage>
        <taxon>Bacteria</taxon>
        <taxon>Pseudomonadati</taxon>
        <taxon>Pseudomonadota</taxon>
        <taxon>Betaproteobacteria</taxon>
        <taxon>Nitrosomonadales</taxon>
        <taxon>Nitrosomonadaceae</taxon>
        <taxon>Nitrosospira</taxon>
    </lineage>
</organism>
<reference evidence="1 2" key="1">
    <citation type="submission" date="2016-10" db="EMBL/GenBank/DDBJ databases">
        <authorList>
            <person name="de Groot N.N."/>
        </authorList>
    </citation>
    <scope>NUCLEOTIDE SEQUENCE [LARGE SCALE GENOMIC DNA]</scope>
    <source>
        <strain evidence="1 2">Nl7</strain>
    </source>
</reference>
<dbReference type="AlphaFoldDB" id="A0A1H9YN23"/>
<evidence type="ECO:0000313" key="1">
    <source>
        <dbReference type="EMBL" id="SES70451.1"/>
    </source>
</evidence>
<protein>
    <submittedName>
        <fullName evidence="1">Uncharacterized protein</fullName>
    </submittedName>
</protein>
<dbReference type="Proteomes" id="UP000183339">
    <property type="component" value="Unassembled WGS sequence"/>
</dbReference>
<name>A0A1H9YN23_9PROT</name>
<gene>
    <name evidence="1" type="ORF">SAMN05216412_101303</name>
</gene>
<proteinExistence type="predicted"/>